<organism evidence="1 2">
    <name type="scientific">Ectobacillus funiculus</name>
    <dbReference type="NCBI Taxonomy" id="137993"/>
    <lineage>
        <taxon>Bacteria</taxon>
        <taxon>Bacillati</taxon>
        <taxon>Bacillota</taxon>
        <taxon>Bacilli</taxon>
        <taxon>Bacillales</taxon>
        <taxon>Bacillaceae</taxon>
        <taxon>Ectobacillus</taxon>
    </lineage>
</organism>
<accession>A0ABV5WCU2</accession>
<evidence type="ECO:0000313" key="1">
    <source>
        <dbReference type="EMBL" id="MFB9758078.1"/>
    </source>
</evidence>
<dbReference type="Pfam" id="PF01136">
    <property type="entry name" value="Peptidase_U32"/>
    <property type="match status" value="1"/>
</dbReference>
<dbReference type="RefSeq" id="WP_379948317.1">
    <property type="nucleotide sequence ID" value="NZ_JBHMAF010000020.1"/>
</dbReference>
<dbReference type="InterPro" id="IPR001539">
    <property type="entry name" value="Peptidase_U32"/>
</dbReference>
<dbReference type="SUPFAM" id="SSF51391">
    <property type="entry name" value="Thiamin phosphate synthase"/>
    <property type="match status" value="1"/>
</dbReference>
<dbReference type="PANTHER" id="PTHR30217">
    <property type="entry name" value="PEPTIDASE U32 FAMILY"/>
    <property type="match status" value="1"/>
</dbReference>
<sequence>MLDQLKLVAPVRSKFMLQEMLEAGVDEIYVGVRHPLLQQLSFDNRFQTVAGYPAHFENWESLQEVMDLAKRKSVQVIFMANASYIPRELEQLYIGHVAQAVELGVDFVTVSSFQTLELLKGFQKRVAFISGSTIAPVNKYAVRMLREKGIARITVGHSTTLEEIKRWKQEGLEMMISGNFGTGSVPAACRLWESPNNAEIGEGIRSGYRVEFPDGSIASQMTLLDSATDCSLCNLEELVETGVRAIKFIGREAPNPVSLSLVVDVFRQWKELGLESVSIAGKKEIMEQEQLMWVMKWVPRFCEKCRCTYLPTRTNQMYV</sequence>
<evidence type="ECO:0000313" key="2">
    <source>
        <dbReference type="Proteomes" id="UP001589609"/>
    </source>
</evidence>
<reference evidence="1 2" key="1">
    <citation type="submission" date="2024-09" db="EMBL/GenBank/DDBJ databases">
        <authorList>
            <person name="Sun Q."/>
            <person name="Mori K."/>
        </authorList>
    </citation>
    <scope>NUCLEOTIDE SEQUENCE [LARGE SCALE GENOMIC DNA]</scope>
    <source>
        <strain evidence="1 2">JCM 11201</strain>
    </source>
</reference>
<comment type="caution">
    <text evidence="1">The sequence shown here is derived from an EMBL/GenBank/DDBJ whole genome shotgun (WGS) entry which is preliminary data.</text>
</comment>
<proteinExistence type="predicted"/>
<keyword evidence="2" id="KW-1185">Reference proteome</keyword>
<dbReference type="InterPro" id="IPR036206">
    <property type="entry name" value="ThiamineP_synth_sf"/>
</dbReference>
<gene>
    <name evidence="1" type="ORF">ACFFMS_05935</name>
</gene>
<dbReference type="EMBL" id="JBHMAF010000020">
    <property type="protein sequence ID" value="MFB9758078.1"/>
    <property type="molecule type" value="Genomic_DNA"/>
</dbReference>
<name>A0ABV5WCU2_9BACI</name>
<dbReference type="Proteomes" id="UP001589609">
    <property type="component" value="Unassembled WGS sequence"/>
</dbReference>
<dbReference type="InterPro" id="IPR051454">
    <property type="entry name" value="RNA/ubiquinone_mod_enzymes"/>
</dbReference>
<dbReference type="PANTHER" id="PTHR30217:SF10">
    <property type="entry name" value="23S RRNA 5-HYDROXYCYTIDINE C2501 SYNTHASE"/>
    <property type="match status" value="1"/>
</dbReference>
<protein>
    <submittedName>
        <fullName evidence="1">U32 family peptidase</fullName>
    </submittedName>
</protein>